<evidence type="ECO:0000313" key="3">
    <source>
        <dbReference type="EMBL" id="KAG5184958.1"/>
    </source>
</evidence>
<dbReference type="Pfam" id="PF09353">
    <property type="entry name" value="DUF1995"/>
    <property type="match status" value="1"/>
</dbReference>
<proteinExistence type="predicted"/>
<feature type="region of interest" description="Disordered" evidence="1">
    <location>
        <begin position="1"/>
        <end position="21"/>
    </location>
</feature>
<dbReference type="OrthoDB" id="2082at2759"/>
<dbReference type="InterPro" id="IPR018962">
    <property type="entry name" value="DUF1995"/>
</dbReference>
<organism evidence="3 4">
    <name type="scientific">Tribonema minus</name>
    <dbReference type="NCBI Taxonomy" id="303371"/>
    <lineage>
        <taxon>Eukaryota</taxon>
        <taxon>Sar</taxon>
        <taxon>Stramenopiles</taxon>
        <taxon>Ochrophyta</taxon>
        <taxon>PX clade</taxon>
        <taxon>Xanthophyceae</taxon>
        <taxon>Tribonematales</taxon>
        <taxon>Tribonemataceae</taxon>
        <taxon>Tribonema</taxon>
    </lineage>
</organism>
<feature type="domain" description="DUF1995" evidence="2">
    <location>
        <begin position="22"/>
        <end position="276"/>
    </location>
</feature>
<gene>
    <name evidence="3" type="ORF">JKP88DRAFT_163085</name>
</gene>
<evidence type="ECO:0000313" key="4">
    <source>
        <dbReference type="Proteomes" id="UP000664859"/>
    </source>
</evidence>
<evidence type="ECO:0000256" key="1">
    <source>
        <dbReference type="SAM" id="MobiDB-lite"/>
    </source>
</evidence>
<dbReference type="PANTHER" id="PTHR34051">
    <property type="entry name" value="PROTEIN LOW PSII ACCUMULATION 3, CHLOROPLASTIC"/>
    <property type="match status" value="1"/>
</dbReference>
<dbReference type="Proteomes" id="UP000664859">
    <property type="component" value="Unassembled WGS sequence"/>
</dbReference>
<dbReference type="AlphaFoldDB" id="A0A836CH17"/>
<evidence type="ECO:0000259" key="2">
    <source>
        <dbReference type="Pfam" id="PF09353"/>
    </source>
</evidence>
<dbReference type="InterPro" id="IPR044687">
    <property type="entry name" value="LPA3"/>
</dbReference>
<reference evidence="3" key="1">
    <citation type="submission" date="2021-02" db="EMBL/GenBank/DDBJ databases">
        <title>First Annotated Genome of the Yellow-green Alga Tribonema minus.</title>
        <authorList>
            <person name="Mahan K.M."/>
        </authorList>
    </citation>
    <scope>NUCLEOTIDE SEQUENCE</scope>
    <source>
        <strain evidence="3">UTEX B ZZ1240</strain>
    </source>
</reference>
<keyword evidence="4" id="KW-1185">Reference proteome</keyword>
<comment type="caution">
    <text evidence="3">The sequence shown here is derived from an EMBL/GenBank/DDBJ whole genome shotgun (WGS) entry which is preliminary data.</text>
</comment>
<dbReference type="PANTHER" id="PTHR34051:SF2">
    <property type="entry name" value="PROTEIN LPA3"/>
    <property type="match status" value="1"/>
</dbReference>
<name>A0A836CH17_9STRA</name>
<dbReference type="EMBL" id="JAFCMP010000146">
    <property type="protein sequence ID" value="KAG5184958.1"/>
    <property type="molecule type" value="Genomic_DNA"/>
</dbReference>
<protein>
    <recommendedName>
        <fullName evidence="2">DUF1995 domain-containing protein</fullName>
    </recommendedName>
</protein>
<accession>A0A836CH17</accession>
<sequence length="323" mass="36126">MSAEQTAVTAEEEPLESNEPAPATFVQCIQQAAKAANKAIQDGYKLVEVEFPPLSVDFMEDTSSSAYDISRANVRLASQFGEFFSIEGKRVSVLLPDEPELERAVEDEGTDELFPRVKLTTARSNIKGTAQSLDQIFSGFFGGKSGEVVPIPNTDMYVAIIFSCQELPDLRKLHEADPEKPIVFFNLKLDSQRGDLGLPAFPPKSLHYEFLSQIKPVYLLRTRAYSKSLARPPYLVNYQGAQFRVYPGAYQSLLDIGSARYKQVGKTKFRPALGAFKDTLTSALQLDDGEGQVASFFRKGYKTCTWWEDEKAFPLELSDNWRT</sequence>